<reference evidence="3 4" key="1">
    <citation type="submission" date="2014-11" db="EMBL/GenBank/DDBJ databases">
        <title>Genetic blueprint of the zoonotic pathogen Toxocara canis.</title>
        <authorList>
            <person name="Zhu X.-Q."/>
            <person name="Korhonen P.K."/>
            <person name="Cai H."/>
            <person name="Young N.D."/>
            <person name="Nejsum P."/>
            <person name="von Samson-Himmelstjerna G."/>
            <person name="Boag P.R."/>
            <person name="Tan P."/>
            <person name="Li Q."/>
            <person name="Min J."/>
            <person name="Yang Y."/>
            <person name="Wang X."/>
            <person name="Fang X."/>
            <person name="Hall R.S."/>
            <person name="Hofmann A."/>
            <person name="Sternberg P.W."/>
            <person name="Jex A.R."/>
            <person name="Gasser R.B."/>
        </authorList>
    </citation>
    <scope>NUCLEOTIDE SEQUENCE [LARGE SCALE GENOMIC DNA]</scope>
    <source>
        <strain evidence="3">PN_DK_2014</strain>
    </source>
</reference>
<feature type="transmembrane region" description="Helical" evidence="1">
    <location>
        <begin position="88"/>
        <end position="117"/>
    </location>
</feature>
<dbReference type="OrthoDB" id="5861549at2759"/>
<organism evidence="3 4">
    <name type="scientific">Toxocara canis</name>
    <name type="common">Canine roundworm</name>
    <dbReference type="NCBI Taxonomy" id="6265"/>
    <lineage>
        <taxon>Eukaryota</taxon>
        <taxon>Metazoa</taxon>
        <taxon>Ecdysozoa</taxon>
        <taxon>Nematoda</taxon>
        <taxon>Chromadorea</taxon>
        <taxon>Rhabditida</taxon>
        <taxon>Spirurina</taxon>
        <taxon>Ascaridomorpha</taxon>
        <taxon>Ascaridoidea</taxon>
        <taxon>Toxocaridae</taxon>
        <taxon>Toxocara</taxon>
    </lineage>
</organism>
<feature type="transmembrane region" description="Helical" evidence="1">
    <location>
        <begin position="243"/>
        <end position="262"/>
    </location>
</feature>
<dbReference type="Pfam" id="PF10328">
    <property type="entry name" value="7TM_GPCR_Srx"/>
    <property type="match status" value="1"/>
</dbReference>
<accession>A0A0B2VWP7</accession>
<keyword evidence="1" id="KW-1133">Transmembrane helix</keyword>
<feature type="transmembrane region" description="Helical" evidence="1">
    <location>
        <begin position="274"/>
        <end position="294"/>
    </location>
</feature>
<dbReference type="SUPFAM" id="SSF81321">
    <property type="entry name" value="Family A G protein-coupled receptor-like"/>
    <property type="match status" value="1"/>
</dbReference>
<protein>
    <recommendedName>
        <fullName evidence="2">7TM GPCR serpentine receptor class x (Srx) domain-containing protein</fullName>
    </recommendedName>
</protein>
<keyword evidence="1" id="KW-0472">Membrane</keyword>
<dbReference type="InterPro" id="IPR019430">
    <property type="entry name" value="7TM_GPCR_serpentine_rcpt_Srx"/>
</dbReference>
<evidence type="ECO:0000313" key="4">
    <source>
        <dbReference type="Proteomes" id="UP000031036"/>
    </source>
</evidence>
<dbReference type="Gene3D" id="1.20.1070.10">
    <property type="entry name" value="Rhodopsin 7-helix transmembrane proteins"/>
    <property type="match status" value="1"/>
</dbReference>
<sequence>MGASVLDILVGVFDILYSSMGILFHIIEIVACLRLSRNYGGFRFIAHSSAADALLLFQVGICGGFVILSKTEITSPNHRIAINIFMNFTWWSSAYLSVLVTVSRMLCLCASGAFTCLSTQRNAHLICMLVWTFAFAQSYCVTLFPWYVVLYYNPHGYGVTGDWEKYSQDGTQLYFYIFNGLVIATNFLVYSIIMVVILKMNKRHTKVLVSVVSRAGITKDSDNAEPNQLTSNSAFHNRNVERGLLASCFIMWIFDILGQFFINWTSFAGRLRDFFVVFFFMTKAWASTATRLFLSSILRNEYMKLIPLMSWLPKKRLKQFTDELLYGLLRLLKQDVSHLRCAS</sequence>
<dbReference type="OMA" id="THFQPWY"/>
<evidence type="ECO:0000259" key="2">
    <source>
        <dbReference type="Pfam" id="PF10328"/>
    </source>
</evidence>
<feature type="transmembrane region" description="Helical" evidence="1">
    <location>
        <begin position="173"/>
        <end position="198"/>
    </location>
</feature>
<feature type="domain" description="7TM GPCR serpentine receptor class x (Srx)" evidence="2">
    <location>
        <begin position="15"/>
        <end position="205"/>
    </location>
</feature>
<gene>
    <name evidence="3" type="ORF">Tcan_01414</name>
</gene>
<proteinExistence type="predicted"/>
<dbReference type="Proteomes" id="UP000031036">
    <property type="component" value="Unassembled WGS sequence"/>
</dbReference>
<dbReference type="EMBL" id="JPKZ01000801">
    <property type="protein sequence ID" value="KHN85385.1"/>
    <property type="molecule type" value="Genomic_DNA"/>
</dbReference>
<feature type="transmembrane region" description="Helical" evidence="1">
    <location>
        <begin position="45"/>
        <end position="68"/>
    </location>
</feature>
<feature type="transmembrane region" description="Helical" evidence="1">
    <location>
        <begin position="129"/>
        <end position="153"/>
    </location>
</feature>
<keyword evidence="4" id="KW-1185">Reference proteome</keyword>
<dbReference type="AlphaFoldDB" id="A0A0B2VWP7"/>
<feature type="transmembrane region" description="Helical" evidence="1">
    <location>
        <begin position="15"/>
        <end position="33"/>
    </location>
</feature>
<evidence type="ECO:0000256" key="1">
    <source>
        <dbReference type="SAM" id="Phobius"/>
    </source>
</evidence>
<comment type="caution">
    <text evidence="3">The sequence shown here is derived from an EMBL/GenBank/DDBJ whole genome shotgun (WGS) entry which is preliminary data.</text>
</comment>
<evidence type="ECO:0000313" key="3">
    <source>
        <dbReference type="EMBL" id="KHN85385.1"/>
    </source>
</evidence>
<keyword evidence="1" id="KW-0812">Transmembrane</keyword>
<name>A0A0B2VWP7_TOXCA</name>